<proteinExistence type="predicted"/>
<dbReference type="PRINTS" id="PR00410">
    <property type="entry name" value="PHEHYDRXLASE"/>
</dbReference>
<dbReference type="SUPFAM" id="SSF63380">
    <property type="entry name" value="Riboflavin synthase domain-like"/>
    <property type="match status" value="1"/>
</dbReference>
<organism evidence="4 5">
    <name type="scientific">Acinetobacter schindleri</name>
    <dbReference type="NCBI Taxonomy" id="108981"/>
    <lineage>
        <taxon>Bacteria</taxon>
        <taxon>Pseudomonadati</taxon>
        <taxon>Pseudomonadota</taxon>
        <taxon>Gammaproteobacteria</taxon>
        <taxon>Moraxellales</taxon>
        <taxon>Moraxellaceae</taxon>
        <taxon>Acinetobacter</taxon>
    </lineage>
</organism>
<dbReference type="SUPFAM" id="SSF54292">
    <property type="entry name" value="2Fe-2S ferredoxin-like"/>
    <property type="match status" value="1"/>
</dbReference>
<gene>
    <name evidence="4" type="ORF">FSC10_09125</name>
</gene>
<dbReference type="InterPro" id="IPR001041">
    <property type="entry name" value="2Fe-2S_ferredoxin-type"/>
</dbReference>
<dbReference type="Pfam" id="PF00970">
    <property type="entry name" value="FAD_binding_6"/>
    <property type="match status" value="1"/>
</dbReference>
<evidence type="ECO:0000313" key="5">
    <source>
        <dbReference type="Proteomes" id="UP000503505"/>
    </source>
</evidence>
<dbReference type="InterPro" id="IPR036010">
    <property type="entry name" value="2Fe-2S_ferredoxin-like_sf"/>
</dbReference>
<dbReference type="SUPFAM" id="SSF52343">
    <property type="entry name" value="Ferredoxin reductase-like, C-terminal NADP-linked domain"/>
    <property type="match status" value="1"/>
</dbReference>
<name>A0AAE7BXQ2_9GAMM</name>
<dbReference type="AlphaFoldDB" id="A0AAE7BXQ2"/>
<dbReference type="Proteomes" id="UP000503505">
    <property type="component" value="Chromosome"/>
</dbReference>
<dbReference type="Gene3D" id="3.40.50.80">
    <property type="entry name" value="Nucleotide-binding domain of ferredoxin-NADP reductase (FNR) module"/>
    <property type="match status" value="1"/>
</dbReference>
<dbReference type="InterPro" id="IPR039261">
    <property type="entry name" value="FNR_nucleotide-bd"/>
</dbReference>
<protein>
    <submittedName>
        <fullName evidence="4">Ferredoxin reductase</fullName>
    </submittedName>
</protein>
<reference evidence="4 5" key="1">
    <citation type="submission" date="2019-09" db="EMBL/GenBank/DDBJ databases">
        <title>Non-baumannii Acinetobacter spp. carrying blaNDM-1 isolated in China.</title>
        <authorList>
            <person name="Cui C."/>
            <person name="Chen C."/>
            <person name="Sun J."/>
            <person name="Liu Y."/>
        </authorList>
    </citation>
    <scope>NUCLEOTIDE SEQUENCE [LARGE SCALE GENOMIC DNA]</scope>
    <source>
        <strain evidence="4 5">HZE23-1</strain>
    </source>
</reference>
<dbReference type="PRINTS" id="PR00371">
    <property type="entry name" value="FPNCR"/>
</dbReference>
<dbReference type="GO" id="GO:0051536">
    <property type="term" value="F:iron-sulfur cluster binding"/>
    <property type="evidence" value="ECO:0007669"/>
    <property type="project" value="InterPro"/>
</dbReference>
<dbReference type="InterPro" id="IPR050415">
    <property type="entry name" value="MRET"/>
</dbReference>
<evidence type="ECO:0000313" key="4">
    <source>
        <dbReference type="EMBL" id="QIC67528.1"/>
    </source>
</evidence>
<dbReference type="InterPro" id="IPR008333">
    <property type="entry name" value="Cbr1-like_FAD-bd_dom"/>
</dbReference>
<dbReference type="InterPro" id="IPR017938">
    <property type="entry name" value="Riboflavin_synthase-like_b-brl"/>
</dbReference>
<accession>A0AAE7BXQ2</accession>
<dbReference type="InterPro" id="IPR017927">
    <property type="entry name" value="FAD-bd_FR_type"/>
</dbReference>
<feature type="domain" description="2Fe-2S ferredoxin-type" evidence="2">
    <location>
        <begin position="275"/>
        <end position="357"/>
    </location>
</feature>
<dbReference type="PROSITE" id="PS51384">
    <property type="entry name" value="FAD_FR"/>
    <property type="match status" value="1"/>
</dbReference>
<dbReference type="CDD" id="cd06216">
    <property type="entry name" value="FNR_iron_sulfur_binding_2"/>
    <property type="match status" value="1"/>
</dbReference>
<dbReference type="GO" id="GO:0016491">
    <property type="term" value="F:oxidoreductase activity"/>
    <property type="evidence" value="ECO:0007669"/>
    <property type="project" value="InterPro"/>
</dbReference>
<dbReference type="InterPro" id="IPR012675">
    <property type="entry name" value="Beta-grasp_dom_sf"/>
</dbReference>
<dbReference type="PROSITE" id="PS51085">
    <property type="entry name" value="2FE2S_FER_2"/>
    <property type="match status" value="1"/>
</dbReference>
<dbReference type="InterPro" id="IPR001709">
    <property type="entry name" value="Flavoprot_Pyr_Nucl_cyt_Rdtase"/>
</dbReference>
<dbReference type="PANTHER" id="PTHR47354">
    <property type="entry name" value="NADH OXIDOREDUCTASE HCR"/>
    <property type="match status" value="1"/>
</dbReference>
<dbReference type="PANTHER" id="PTHR47354:SF3">
    <property type="entry name" value="OXIDOREDUCTASE-RELATED"/>
    <property type="match status" value="1"/>
</dbReference>
<evidence type="ECO:0000259" key="3">
    <source>
        <dbReference type="PROSITE" id="PS51384"/>
    </source>
</evidence>
<dbReference type="InterPro" id="IPR001433">
    <property type="entry name" value="OxRdtase_FAD/NAD-bd"/>
</dbReference>
<comment type="cofactor">
    <cofactor evidence="1">
        <name>[2Fe-2S] cluster</name>
        <dbReference type="ChEBI" id="CHEBI:190135"/>
    </cofactor>
</comment>
<dbReference type="Pfam" id="PF00175">
    <property type="entry name" value="NAD_binding_1"/>
    <property type="match status" value="1"/>
</dbReference>
<feature type="domain" description="FAD-binding FR-type" evidence="3">
    <location>
        <begin position="39"/>
        <end position="139"/>
    </location>
</feature>
<evidence type="ECO:0000256" key="1">
    <source>
        <dbReference type="ARBA" id="ARBA00034078"/>
    </source>
</evidence>
<sequence length="357" mass="39698">MKMQVLAKRKSPIDFFKESVIDQHAINFWMQKFNPLWSLNQPLGKIVHKENAAQDMVSLKILVNRLFKFGEAGQHHPVYVVVNGIRYERSYSLTQLDQQHVLLTIKKVEDGKVSHWAANIAQVGDIIEFGLPFGDMTLAVEATPMLLLAAGSGITPMLSLLEALSKTGKLSQQPVQLLYWVKHYQDVAFKSRFEEFAAQYPNFSFKVFATQEQPVAERLNQSHLADLQNIDQTTVYACGPSGFVAQAEILFAHAKVFKSEAFSMSLDDNTETGFVNVTLTQSNKVVSIPKGQSILASLEQQNIKPNHGCRMGICNKCACNKVEGSTKNLVNGAQNKEPGNLLKICVNSAQTDLVIDL</sequence>
<dbReference type="Gene3D" id="3.10.20.30">
    <property type="match status" value="1"/>
</dbReference>
<dbReference type="EMBL" id="CP044463">
    <property type="protein sequence ID" value="QIC67528.1"/>
    <property type="molecule type" value="Genomic_DNA"/>
</dbReference>
<dbReference type="CDD" id="cd00207">
    <property type="entry name" value="fer2"/>
    <property type="match status" value="1"/>
</dbReference>
<evidence type="ECO:0000259" key="2">
    <source>
        <dbReference type="PROSITE" id="PS51085"/>
    </source>
</evidence>
<dbReference type="Gene3D" id="2.40.30.10">
    <property type="entry name" value="Translation factors"/>
    <property type="match status" value="1"/>
</dbReference>
<dbReference type="Pfam" id="PF00111">
    <property type="entry name" value="Fer2"/>
    <property type="match status" value="1"/>
</dbReference>